<comment type="caution">
    <text evidence="2">The sequence shown here is derived from an EMBL/GenBank/DDBJ whole genome shotgun (WGS) entry which is preliminary data.</text>
</comment>
<reference evidence="3" key="1">
    <citation type="journal article" date="2020" name="Stud. Mycol.">
        <title>101 Dothideomycetes genomes: A test case for predicting lifestyles and emergence of pathogens.</title>
        <authorList>
            <person name="Haridas S."/>
            <person name="Albert R."/>
            <person name="Binder M."/>
            <person name="Bloem J."/>
            <person name="LaButti K."/>
            <person name="Salamov A."/>
            <person name="Andreopoulos B."/>
            <person name="Baker S."/>
            <person name="Barry K."/>
            <person name="Bills G."/>
            <person name="Bluhm B."/>
            <person name="Cannon C."/>
            <person name="Castanera R."/>
            <person name="Culley D."/>
            <person name="Daum C."/>
            <person name="Ezra D."/>
            <person name="Gonzalez J."/>
            <person name="Henrissat B."/>
            <person name="Kuo A."/>
            <person name="Liang C."/>
            <person name="Lipzen A."/>
            <person name="Lutzoni F."/>
            <person name="Magnuson J."/>
            <person name="Mondo S."/>
            <person name="Nolan M."/>
            <person name="Ohm R."/>
            <person name="Pangilinan J."/>
            <person name="Park H.-J."/>
            <person name="Ramirez L."/>
            <person name="Alfaro M."/>
            <person name="Sun H."/>
            <person name="Tritt A."/>
            <person name="Yoshinaga Y."/>
            <person name="Zwiers L.-H."/>
            <person name="Turgeon B."/>
            <person name="Goodwin S."/>
            <person name="Spatafora J."/>
            <person name="Crous P."/>
            <person name="Grigoriev I."/>
        </authorList>
    </citation>
    <scope>NUCLEOTIDE SEQUENCE [LARGE SCALE GENOMIC DNA]</scope>
    <source>
        <strain evidence="3">CBS 304.66</strain>
    </source>
</reference>
<protein>
    <submittedName>
        <fullName evidence="2">Uncharacterized protein</fullName>
    </submittedName>
</protein>
<accession>A0A9P4KBD3</accession>
<evidence type="ECO:0000256" key="1">
    <source>
        <dbReference type="SAM" id="SignalP"/>
    </source>
</evidence>
<organism evidence="2 3">
    <name type="scientific">Lojkania enalia</name>
    <dbReference type="NCBI Taxonomy" id="147567"/>
    <lineage>
        <taxon>Eukaryota</taxon>
        <taxon>Fungi</taxon>
        <taxon>Dikarya</taxon>
        <taxon>Ascomycota</taxon>
        <taxon>Pezizomycotina</taxon>
        <taxon>Dothideomycetes</taxon>
        <taxon>Pleosporomycetidae</taxon>
        <taxon>Pleosporales</taxon>
        <taxon>Pleosporales incertae sedis</taxon>
        <taxon>Lojkania</taxon>
    </lineage>
</organism>
<proteinExistence type="predicted"/>
<dbReference type="Proteomes" id="UP000800093">
    <property type="component" value="Unassembled WGS sequence"/>
</dbReference>
<sequence length="218" mass="23589">MLHHILLFTILLPFIHAEKPNGQQQSPFLPSIGGGTVTCEAQGIRVPVGDSEQGKWGYQSAVAEACRRAKAAYPDPAGSAGIIIPGGSYYNLSVGLRRKDGSPAPIVGLQSKDSGIIRFSFVYENSTPYAIDEAKCNESFMQIAHNSSPCYRIEDKTSSPGNFTTNDGLQFLAAFLRRKPRFEPGGRPKTLTIPPAARTIMPGKIRRAKPSRTPTATN</sequence>
<dbReference type="AlphaFoldDB" id="A0A9P4KBD3"/>
<keyword evidence="3" id="KW-1185">Reference proteome</keyword>
<name>A0A9P4KBD3_9PLEO</name>
<feature type="chain" id="PRO_5040403373" evidence="1">
    <location>
        <begin position="18"/>
        <end position="218"/>
    </location>
</feature>
<dbReference type="EMBL" id="ML986600">
    <property type="protein sequence ID" value="KAF2266152.1"/>
    <property type="molecule type" value="Genomic_DNA"/>
</dbReference>
<feature type="signal peptide" evidence="1">
    <location>
        <begin position="1"/>
        <end position="17"/>
    </location>
</feature>
<evidence type="ECO:0000313" key="3">
    <source>
        <dbReference type="Proteomes" id="UP000800093"/>
    </source>
</evidence>
<keyword evidence="1" id="KW-0732">Signal</keyword>
<evidence type="ECO:0000313" key="2">
    <source>
        <dbReference type="EMBL" id="KAF2266152.1"/>
    </source>
</evidence>
<gene>
    <name evidence="2" type="ORF">CC78DRAFT_578476</name>
</gene>